<name>A0ACB9E8L3_9ASTR</name>
<dbReference type="Proteomes" id="UP001056120">
    <property type="component" value="Linkage Group LG18"/>
</dbReference>
<proteinExistence type="predicted"/>
<sequence>MKYVEPILDALVGDLQKFLAGKLFCIFLQMKTSESRVPKYDLNNPSWDFDDNQNNFQNQMDTDFQNQMGTNLPKDYVPTIFPYFIGKAENSQRIIIETKSLSSIFEVFMKTTSYSLAMGNNDDYVATNDDCVVVPVHDGCHHSDQILKAKEPHIGASIAPLFDREPEICNVLLALDGGGGWLIKW</sequence>
<comment type="caution">
    <text evidence="1">The sequence shown here is derived from an EMBL/GenBank/DDBJ whole genome shotgun (WGS) entry which is preliminary data.</text>
</comment>
<protein>
    <submittedName>
        <fullName evidence="1">Uncharacterized protein</fullName>
    </submittedName>
</protein>
<evidence type="ECO:0000313" key="2">
    <source>
        <dbReference type="Proteomes" id="UP001056120"/>
    </source>
</evidence>
<gene>
    <name evidence="1" type="ORF">L1987_54926</name>
</gene>
<keyword evidence="2" id="KW-1185">Reference proteome</keyword>
<organism evidence="1 2">
    <name type="scientific">Smallanthus sonchifolius</name>
    <dbReference type="NCBI Taxonomy" id="185202"/>
    <lineage>
        <taxon>Eukaryota</taxon>
        <taxon>Viridiplantae</taxon>
        <taxon>Streptophyta</taxon>
        <taxon>Embryophyta</taxon>
        <taxon>Tracheophyta</taxon>
        <taxon>Spermatophyta</taxon>
        <taxon>Magnoliopsida</taxon>
        <taxon>eudicotyledons</taxon>
        <taxon>Gunneridae</taxon>
        <taxon>Pentapetalae</taxon>
        <taxon>asterids</taxon>
        <taxon>campanulids</taxon>
        <taxon>Asterales</taxon>
        <taxon>Asteraceae</taxon>
        <taxon>Asteroideae</taxon>
        <taxon>Heliantheae alliance</taxon>
        <taxon>Millerieae</taxon>
        <taxon>Smallanthus</taxon>
    </lineage>
</organism>
<reference evidence="2" key="1">
    <citation type="journal article" date="2022" name="Mol. Ecol. Resour.">
        <title>The genomes of chicory, endive, great burdock and yacon provide insights into Asteraceae palaeo-polyploidization history and plant inulin production.</title>
        <authorList>
            <person name="Fan W."/>
            <person name="Wang S."/>
            <person name="Wang H."/>
            <person name="Wang A."/>
            <person name="Jiang F."/>
            <person name="Liu H."/>
            <person name="Zhao H."/>
            <person name="Xu D."/>
            <person name="Zhang Y."/>
        </authorList>
    </citation>
    <scope>NUCLEOTIDE SEQUENCE [LARGE SCALE GENOMIC DNA]</scope>
    <source>
        <strain evidence="2">cv. Yunnan</strain>
    </source>
</reference>
<reference evidence="1 2" key="2">
    <citation type="journal article" date="2022" name="Mol. Ecol. Resour.">
        <title>The genomes of chicory, endive, great burdock and yacon provide insights into Asteraceae paleo-polyploidization history and plant inulin production.</title>
        <authorList>
            <person name="Fan W."/>
            <person name="Wang S."/>
            <person name="Wang H."/>
            <person name="Wang A."/>
            <person name="Jiang F."/>
            <person name="Liu H."/>
            <person name="Zhao H."/>
            <person name="Xu D."/>
            <person name="Zhang Y."/>
        </authorList>
    </citation>
    <scope>NUCLEOTIDE SEQUENCE [LARGE SCALE GENOMIC DNA]</scope>
    <source>
        <strain evidence="2">cv. Yunnan</strain>
        <tissue evidence="1">Leaves</tissue>
    </source>
</reference>
<accession>A0ACB9E8L3</accession>
<dbReference type="EMBL" id="CM042035">
    <property type="protein sequence ID" value="KAI3755131.1"/>
    <property type="molecule type" value="Genomic_DNA"/>
</dbReference>
<evidence type="ECO:0000313" key="1">
    <source>
        <dbReference type="EMBL" id="KAI3755131.1"/>
    </source>
</evidence>